<dbReference type="AlphaFoldDB" id="A0A1G1XZE3"/>
<sequence>MKLIAVVMKDAGSFNAVMPAGELLSANGGHDYGCVYFASGVAATKLKERDIPYQNADEFVGDSFDLVLCGTSSTADGDFLERDICRKATAKGIPIVAISDVWMSALRLKDDAVKLTVVTSIDQQSTSLLRQVMPGVKIVTTGNPAFDQWFHGQNQYTTNRSAIRERLGLHPKEKLVCFFGGYGDQSADILQLLCDTLGDIGSPYLAFAVRNHPAILQNPKWAKDKAKIEATLADFFGRTVDTAEYKTGESLLPAADLCVANWSTLLLQATHLVSLHGSPMSLHIILPEYDQGWIANQFCGLSNTVPAVTLGAAKAVYQYSPADVATAISNLLFNENTRHEITRAAKRDFRLDGRSTERVAAEVIQLLN</sequence>
<evidence type="ECO:0000313" key="1">
    <source>
        <dbReference type="EMBL" id="OGY45473.1"/>
    </source>
</evidence>
<evidence type="ECO:0000313" key="2">
    <source>
        <dbReference type="Proteomes" id="UP000178240"/>
    </source>
</evidence>
<reference evidence="1 2" key="1">
    <citation type="journal article" date="2016" name="Nat. Commun.">
        <title>Thousands of microbial genomes shed light on interconnected biogeochemical processes in an aquifer system.</title>
        <authorList>
            <person name="Anantharaman K."/>
            <person name="Brown C.T."/>
            <person name="Hug L.A."/>
            <person name="Sharon I."/>
            <person name="Castelle C.J."/>
            <person name="Probst A.J."/>
            <person name="Thomas B.C."/>
            <person name="Singh A."/>
            <person name="Wilkins M.J."/>
            <person name="Karaoz U."/>
            <person name="Brodie E.L."/>
            <person name="Williams K.H."/>
            <person name="Hubbard S.S."/>
            <person name="Banfield J.F."/>
        </authorList>
    </citation>
    <scope>NUCLEOTIDE SEQUENCE [LARGE SCALE GENOMIC DNA]</scope>
</reference>
<gene>
    <name evidence="1" type="ORF">A2744_02180</name>
</gene>
<organism evidence="1 2">
    <name type="scientific">Candidatus Buchananbacteria bacterium RIFCSPHIGHO2_01_FULL_44_11</name>
    <dbReference type="NCBI Taxonomy" id="1797535"/>
    <lineage>
        <taxon>Bacteria</taxon>
        <taxon>Candidatus Buchananiibacteriota</taxon>
    </lineage>
</organism>
<dbReference type="EMBL" id="MHIE01000019">
    <property type="protein sequence ID" value="OGY45473.1"/>
    <property type="molecule type" value="Genomic_DNA"/>
</dbReference>
<protein>
    <recommendedName>
        <fullName evidence="3">Glycosyl transferase family 28 C-terminal domain-containing protein</fullName>
    </recommendedName>
</protein>
<evidence type="ECO:0008006" key="3">
    <source>
        <dbReference type="Google" id="ProtNLM"/>
    </source>
</evidence>
<comment type="caution">
    <text evidence="1">The sequence shown here is derived from an EMBL/GenBank/DDBJ whole genome shotgun (WGS) entry which is preliminary data.</text>
</comment>
<dbReference type="SUPFAM" id="SSF53756">
    <property type="entry name" value="UDP-Glycosyltransferase/glycogen phosphorylase"/>
    <property type="match status" value="1"/>
</dbReference>
<dbReference type="STRING" id="1797535.A2744_02180"/>
<dbReference type="Proteomes" id="UP000178240">
    <property type="component" value="Unassembled WGS sequence"/>
</dbReference>
<proteinExistence type="predicted"/>
<accession>A0A1G1XZE3</accession>
<name>A0A1G1XZE3_9BACT</name>